<dbReference type="InterPro" id="IPR036866">
    <property type="entry name" value="RibonucZ/Hydroxyglut_hydro"/>
</dbReference>
<reference evidence="7 8" key="1">
    <citation type="submission" date="2023-09" db="EMBL/GenBank/DDBJ databases">
        <title>Xinfangfangia sedmenti sp. nov., isolated the sedment.</title>
        <authorList>
            <person name="Xu L."/>
        </authorList>
    </citation>
    <scope>NUCLEOTIDE SEQUENCE [LARGE SCALE GENOMIC DNA]</scope>
    <source>
        <strain evidence="7 8">LG-4</strain>
    </source>
</reference>
<dbReference type="InterPro" id="IPR001279">
    <property type="entry name" value="Metallo-B-lactamas"/>
</dbReference>
<dbReference type="InterPro" id="IPR006311">
    <property type="entry name" value="TAT_signal"/>
</dbReference>
<feature type="chain" id="PRO_5047297088" evidence="5">
    <location>
        <begin position="35"/>
        <end position="315"/>
    </location>
</feature>
<evidence type="ECO:0000313" key="7">
    <source>
        <dbReference type="EMBL" id="MDR5651042.1"/>
    </source>
</evidence>
<keyword evidence="4" id="KW-0862">Zinc</keyword>
<evidence type="ECO:0000256" key="1">
    <source>
        <dbReference type="ARBA" id="ARBA00007749"/>
    </source>
</evidence>
<dbReference type="PROSITE" id="PS51318">
    <property type="entry name" value="TAT"/>
    <property type="match status" value="1"/>
</dbReference>
<dbReference type="Pfam" id="PF00753">
    <property type="entry name" value="Lactamase_B"/>
    <property type="match status" value="1"/>
</dbReference>
<keyword evidence="8" id="KW-1185">Reference proteome</keyword>
<dbReference type="Proteomes" id="UP001247754">
    <property type="component" value="Unassembled WGS sequence"/>
</dbReference>
<proteinExistence type="inferred from homology"/>
<dbReference type="PANTHER" id="PTHR42978">
    <property type="entry name" value="QUORUM-QUENCHING LACTONASE YTNP-RELATED-RELATED"/>
    <property type="match status" value="1"/>
</dbReference>
<dbReference type="InterPro" id="IPR051013">
    <property type="entry name" value="MBL_superfamily_lactonases"/>
</dbReference>
<keyword evidence="5" id="KW-0732">Signal</keyword>
<dbReference type="Gene3D" id="3.60.15.10">
    <property type="entry name" value="Ribonuclease Z/Hydroxyacylglutathione hydrolase-like"/>
    <property type="match status" value="1"/>
</dbReference>
<keyword evidence="3" id="KW-0378">Hydrolase</keyword>
<evidence type="ECO:0000256" key="4">
    <source>
        <dbReference type="ARBA" id="ARBA00022833"/>
    </source>
</evidence>
<feature type="signal peptide" evidence="5">
    <location>
        <begin position="1"/>
        <end position="34"/>
    </location>
</feature>
<keyword evidence="2" id="KW-0479">Metal-binding</keyword>
<accession>A0ABU1F2G8</accession>
<dbReference type="RefSeq" id="WP_310455079.1">
    <property type="nucleotide sequence ID" value="NZ_JAVKPH010000001.1"/>
</dbReference>
<name>A0ABU1F2G8_9RHOB</name>
<dbReference type="SUPFAM" id="SSF56281">
    <property type="entry name" value="Metallo-hydrolase/oxidoreductase"/>
    <property type="match status" value="1"/>
</dbReference>
<dbReference type="CDD" id="cd07720">
    <property type="entry name" value="OPHC2-like_MBL-fold"/>
    <property type="match status" value="1"/>
</dbReference>
<evidence type="ECO:0000256" key="5">
    <source>
        <dbReference type="SAM" id="SignalP"/>
    </source>
</evidence>
<evidence type="ECO:0000256" key="2">
    <source>
        <dbReference type="ARBA" id="ARBA00022723"/>
    </source>
</evidence>
<dbReference type="PANTHER" id="PTHR42978:SF6">
    <property type="entry name" value="QUORUM-QUENCHING LACTONASE YTNP-RELATED"/>
    <property type="match status" value="1"/>
</dbReference>
<dbReference type="EMBL" id="JAVKPH010000001">
    <property type="protein sequence ID" value="MDR5651042.1"/>
    <property type="molecule type" value="Genomic_DNA"/>
</dbReference>
<evidence type="ECO:0000313" key="8">
    <source>
        <dbReference type="Proteomes" id="UP001247754"/>
    </source>
</evidence>
<protein>
    <submittedName>
        <fullName evidence="7">MBL fold metallo-hydrolase</fullName>
    </submittedName>
</protein>
<feature type="domain" description="Metallo-beta-lactamase" evidence="6">
    <location>
        <begin position="99"/>
        <end position="284"/>
    </location>
</feature>
<organism evidence="7 8">
    <name type="scientific">Ruixingdingia sedimenti</name>
    <dbReference type="NCBI Taxonomy" id="3073604"/>
    <lineage>
        <taxon>Bacteria</taxon>
        <taxon>Pseudomonadati</taxon>
        <taxon>Pseudomonadota</taxon>
        <taxon>Alphaproteobacteria</taxon>
        <taxon>Rhodobacterales</taxon>
        <taxon>Paracoccaceae</taxon>
        <taxon>Ruixingdingia</taxon>
    </lineage>
</organism>
<comment type="similarity">
    <text evidence="1">Belongs to the metallo-beta-lactamase superfamily.</text>
</comment>
<comment type="caution">
    <text evidence="7">The sequence shown here is derived from an EMBL/GenBank/DDBJ whole genome shotgun (WGS) entry which is preliminary data.</text>
</comment>
<gene>
    <name evidence="7" type="ORF">RGD00_00365</name>
</gene>
<sequence>MTRKLTRRQTLAAGAALPLAAALAPAWLPAAAEAKTTRKGMAIAPFLRFNLGAFEVTTLLSGTRTVDGPAEIFGLNADPAEFKALSDAAFIATDRSQFFFTPTLVNTGAELVLFDTGLSAEGMVAALAAAGYAPEDIDVVVLTHMHGDHIGGMMTDGAPTFANARYVTGAVEHNHWMGAGNEGFDTAVRPLNERFTFVDDGAAVTGGITAMATFGHTPGHMSWILESADQRLAVIGDVTNHPVWSLARPEWEVRFDADKATAAATRRRLLGMLAADRMPFIGYHMPFPGVGYVATEGEGFRYVPGHARLMMNAPV</sequence>
<evidence type="ECO:0000259" key="6">
    <source>
        <dbReference type="SMART" id="SM00849"/>
    </source>
</evidence>
<dbReference type="SMART" id="SM00849">
    <property type="entry name" value="Lactamase_B"/>
    <property type="match status" value="1"/>
</dbReference>
<evidence type="ECO:0000256" key="3">
    <source>
        <dbReference type="ARBA" id="ARBA00022801"/>
    </source>
</evidence>